<proteinExistence type="predicted"/>
<dbReference type="GO" id="GO:0005813">
    <property type="term" value="C:centrosome"/>
    <property type="evidence" value="ECO:0007669"/>
    <property type="project" value="UniProtKB-SubCell"/>
</dbReference>
<evidence type="ECO:0000256" key="6">
    <source>
        <dbReference type="ARBA" id="ARBA00023212"/>
    </source>
</evidence>
<evidence type="ECO:0000256" key="2">
    <source>
        <dbReference type="ARBA" id="ARBA00004300"/>
    </source>
</evidence>
<dbReference type="GO" id="GO:0000045">
    <property type="term" value="P:autophagosome assembly"/>
    <property type="evidence" value="ECO:0007669"/>
    <property type="project" value="TreeGrafter"/>
</dbReference>
<keyword evidence="7" id="KW-0539">Nucleus</keyword>
<comment type="subcellular location">
    <subcellularLocation>
        <location evidence="2">Cytoplasm</location>
        <location evidence="2">Cytoskeleton</location>
        <location evidence="2">Microtubule organizing center</location>
        <location evidence="2">Centrosome</location>
    </subcellularLocation>
    <subcellularLocation>
        <location evidence="3">Golgi apparatus</location>
    </subcellularLocation>
    <subcellularLocation>
        <location evidence="1">Nucleus</location>
    </subcellularLocation>
</comment>
<dbReference type="AlphaFoldDB" id="A0A8J2S3G3"/>
<dbReference type="SMART" id="SM00553">
    <property type="entry name" value="SEP"/>
    <property type="match status" value="1"/>
</dbReference>
<dbReference type="GO" id="GO:0043130">
    <property type="term" value="F:ubiquitin binding"/>
    <property type="evidence" value="ECO:0007669"/>
    <property type="project" value="TreeGrafter"/>
</dbReference>
<dbReference type="PROSITE" id="PS50033">
    <property type="entry name" value="UBX"/>
    <property type="match status" value="1"/>
</dbReference>
<dbReference type="InterPro" id="IPR001012">
    <property type="entry name" value="UBX_dom"/>
</dbReference>
<dbReference type="GO" id="GO:0005794">
    <property type="term" value="C:Golgi apparatus"/>
    <property type="evidence" value="ECO:0007669"/>
    <property type="project" value="UniProtKB-SubCell"/>
</dbReference>
<dbReference type="CDD" id="cd01770">
    <property type="entry name" value="UBX_UBXN2"/>
    <property type="match status" value="1"/>
</dbReference>
<dbReference type="GO" id="GO:0005829">
    <property type="term" value="C:cytosol"/>
    <property type="evidence" value="ECO:0007669"/>
    <property type="project" value="TreeGrafter"/>
</dbReference>
<dbReference type="SMART" id="SM00166">
    <property type="entry name" value="UBX"/>
    <property type="match status" value="1"/>
</dbReference>
<organism evidence="11 12">
    <name type="scientific">Daphnia galeata</name>
    <dbReference type="NCBI Taxonomy" id="27404"/>
    <lineage>
        <taxon>Eukaryota</taxon>
        <taxon>Metazoa</taxon>
        <taxon>Ecdysozoa</taxon>
        <taxon>Arthropoda</taxon>
        <taxon>Crustacea</taxon>
        <taxon>Branchiopoda</taxon>
        <taxon>Diplostraca</taxon>
        <taxon>Cladocera</taxon>
        <taxon>Anomopoda</taxon>
        <taxon>Daphniidae</taxon>
        <taxon>Daphnia</taxon>
    </lineage>
</organism>
<dbReference type="SUPFAM" id="SSF102848">
    <property type="entry name" value="NSFL1 (p97 ATPase) cofactor p47, SEP domain"/>
    <property type="match status" value="1"/>
</dbReference>
<dbReference type="EMBL" id="CAKKLH010000323">
    <property type="protein sequence ID" value="CAH0112178.1"/>
    <property type="molecule type" value="Genomic_DNA"/>
</dbReference>
<dbReference type="SUPFAM" id="SSF54236">
    <property type="entry name" value="Ubiquitin-like"/>
    <property type="match status" value="1"/>
</dbReference>
<dbReference type="GO" id="GO:0005634">
    <property type="term" value="C:nucleus"/>
    <property type="evidence" value="ECO:0007669"/>
    <property type="project" value="UniProtKB-SubCell"/>
</dbReference>
<dbReference type="GO" id="GO:0043161">
    <property type="term" value="P:proteasome-mediated ubiquitin-dependent protein catabolic process"/>
    <property type="evidence" value="ECO:0007669"/>
    <property type="project" value="TreeGrafter"/>
</dbReference>
<evidence type="ECO:0000256" key="8">
    <source>
        <dbReference type="SAM" id="MobiDB-lite"/>
    </source>
</evidence>
<dbReference type="GO" id="GO:0031468">
    <property type="term" value="P:nuclear membrane reassembly"/>
    <property type="evidence" value="ECO:0007669"/>
    <property type="project" value="TreeGrafter"/>
</dbReference>
<dbReference type="GO" id="GO:0061025">
    <property type="term" value="P:membrane fusion"/>
    <property type="evidence" value="ECO:0007669"/>
    <property type="project" value="TreeGrafter"/>
</dbReference>
<name>A0A8J2S3G3_9CRUS</name>
<evidence type="ECO:0000313" key="11">
    <source>
        <dbReference type="EMBL" id="CAH0112178.1"/>
    </source>
</evidence>
<accession>A0A8J2S3G3</accession>
<dbReference type="Gene3D" id="3.30.420.210">
    <property type="entry name" value="SEP domain"/>
    <property type="match status" value="1"/>
</dbReference>
<dbReference type="Gene3D" id="3.10.20.90">
    <property type="entry name" value="Phosphatidylinositol 3-kinase Catalytic Subunit, Chain A, domain 1"/>
    <property type="match status" value="1"/>
</dbReference>
<keyword evidence="5" id="KW-0333">Golgi apparatus</keyword>
<gene>
    <name evidence="11" type="ORF">DGAL_LOCUS15890</name>
</gene>
<evidence type="ECO:0000259" key="9">
    <source>
        <dbReference type="PROSITE" id="PS50033"/>
    </source>
</evidence>
<keyword evidence="12" id="KW-1185">Reference proteome</keyword>
<protein>
    <recommendedName>
        <fullName evidence="13">NSFL1 cofactor p47</fullName>
    </recommendedName>
</protein>
<dbReference type="OrthoDB" id="25887at2759"/>
<dbReference type="GO" id="GO:0007030">
    <property type="term" value="P:Golgi organization"/>
    <property type="evidence" value="ECO:0007669"/>
    <property type="project" value="TreeGrafter"/>
</dbReference>
<evidence type="ECO:0000256" key="1">
    <source>
        <dbReference type="ARBA" id="ARBA00004123"/>
    </source>
</evidence>
<feature type="region of interest" description="Disordered" evidence="8">
    <location>
        <begin position="44"/>
        <end position="76"/>
    </location>
</feature>
<dbReference type="InterPro" id="IPR012989">
    <property type="entry name" value="SEP_domain"/>
</dbReference>
<dbReference type="FunFam" id="3.30.420.210:FF:000001">
    <property type="entry name" value="NSFL1 (P97) cofactor (P47)"/>
    <property type="match status" value="1"/>
</dbReference>
<dbReference type="Pfam" id="PF08059">
    <property type="entry name" value="SEP"/>
    <property type="match status" value="1"/>
</dbReference>
<dbReference type="CDD" id="cd14348">
    <property type="entry name" value="UBA_p47"/>
    <property type="match status" value="1"/>
</dbReference>
<evidence type="ECO:0000256" key="3">
    <source>
        <dbReference type="ARBA" id="ARBA00004555"/>
    </source>
</evidence>
<dbReference type="PANTHER" id="PTHR23333:SF20">
    <property type="entry name" value="NSFL1 COFACTOR P47"/>
    <property type="match status" value="1"/>
</dbReference>
<dbReference type="PANTHER" id="PTHR23333">
    <property type="entry name" value="UBX DOMAIN CONTAINING PROTEIN"/>
    <property type="match status" value="1"/>
</dbReference>
<evidence type="ECO:0008006" key="13">
    <source>
        <dbReference type="Google" id="ProtNLM"/>
    </source>
</evidence>
<evidence type="ECO:0000256" key="7">
    <source>
        <dbReference type="ARBA" id="ARBA00023242"/>
    </source>
</evidence>
<dbReference type="FunFam" id="1.10.8.10:FF:000020">
    <property type="entry name" value="NSFL1 (p97) cofactor (p47)"/>
    <property type="match status" value="1"/>
</dbReference>
<dbReference type="InterPro" id="IPR029071">
    <property type="entry name" value="Ubiquitin-like_domsf"/>
</dbReference>
<evidence type="ECO:0000256" key="5">
    <source>
        <dbReference type="ARBA" id="ARBA00023034"/>
    </source>
</evidence>
<dbReference type="Proteomes" id="UP000789390">
    <property type="component" value="Unassembled WGS sequence"/>
</dbReference>
<dbReference type="PROSITE" id="PS51399">
    <property type="entry name" value="SEP"/>
    <property type="match status" value="1"/>
</dbReference>
<sequence length="377" mass="41437">MSANDELVANFREVTGIDEQRARFYLESSGWQLETALASFFENDGVMDRQSGDGEDEPVEVPSNQLPSLPEPPSRGAAAVHKLVEMNSSSDSDEEGQAFYVGGSERSGQQVIGPPRNKGKPSGDLIGDMFKSAREHGAEVLEKGASSSTKGKQTFKGTGYRLGQSEEDTQVIPGARQPEQPRTVVLKLWKTGFSLDEGPVRDYQNPANKDFLEYIKRGEVPMELIRESRGREVHLQMEDHRTEEFISKKMRFQAFGGEGQVLGNPAPSVSQNIAASAAAPTDLAECEKNAKAELNLVDSEPVTSVQIRLADGSRLIGRFNNTHTVGQVRQYIITARPQYNVQAFSLLTTYPSQELKDDDVTLKDASLLGATIMQRLK</sequence>
<dbReference type="SUPFAM" id="SSF46934">
    <property type="entry name" value="UBA-like"/>
    <property type="match status" value="1"/>
</dbReference>
<feature type="domain" description="UBX" evidence="9">
    <location>
        <begin position="298"/>
        <end position="375"/>
    </location>
</feature>
<dbReference type="Pfam" id="PF00789">
    <property type="entry name" value="UBX"/>
    <property type="match status" value="1"/>
</dbReference>
<dbReference type="Gene3D" id="1.10.8.10">
    <property type="entry name" value="DNA helicase RuvA subunit, C-terminal domain"/>
    <property type="match status" value="1"/>
</dbReference>
<dbReference type="InterPro" id="IPR009060">
    <property type="entry name" value="UBA-like_sf"/>
</dbReference>
<comment type="caution">
    <text evidence="11">The sequence shown here is derived from an EMBL/GenBank/DDBJ whole genome shotgun (WGS) entry which is preliminary data.</text>
</comment>
<keyword evidence="4" id="KW-0963">Cytoplasm</keyword>
<dbReference type="InterPro" id="IPR036241">
    <property type="entry name" value="NSFL1C_SEP_dom_sf"/>
</dbReference>
<evidence type="ECO:0000259" key="10">
    <source>
        <dbReference type="PROSITE" id="PS51399"/>
    </source>
</evidence>
<evidence type="ECO:0000256" key="4">
    <source>
        <dbReference type="ARBA" id="ARBA00022490"/>
    </source>
</evidence>
<reference evidence="11" key="1">
    <citation type="submission" date="2021-11" db="EMBL/GenBank/DDBJ databases">
        <authorList>
            <person name="Schell T."/>
        </authorList>
    </citation>
    <scope>NUCLEOTIDE SEQUENCE</scope>
    <source>
        <strain evidence="11">M5</strain>
    </source>
</reference>
<keyword evidence="6" id="KW-0206">Cytoskeleton</keyword>
<evidence type="ECO:0000313" key="12">
    <source>
        <dbReference type="Proteomes" id="UP000789390"/>
    </source>
</evidence>
<feature type="domain" description="SEP" evidence="10">
    <location>
        <begin position="181"/>
        <end position="246"/>
    </location>
</feature>
<dbReference type="Pfam" id="PF14555">
    <property type="entry name" value="UBA_4"/>
    <property type="match status" value="1"/>
</dbReference>